<accession>A0A1G2Q324</accession>
<name>A0A1G2Q324_9BACT</name>
<reference evidence="3 4" key="1">
    <citation type="journal article" date="2016" name="Nat. Commun.">
        <title>Thousands of microbial genomes shed light on interconnected biogeochemical processes in an aquifer system.</title>
        <authorList>
            <person name="Anantharaman K."/>
            <person name="Brown C.T."/>
            <person name="Hug L.A."/>
            <person name="Sharon I."/>
            <person name="Castelle C.J."/>
            <person name="Probst A.J."/>
            <person name="Thomas B.C."/>
            <person name="Singh A."/>
            <person name="Wilkins M.J."/>
            <person name="Karaoz U."/>
            <person name="Brodie E.L."/>
            <person name="Williams K.H."/>
            <person name="Hubbard S.S."/>
            <person name="Banfield J.F."/>
        </authorList>
    </citation>
    <scope>NUCLEOTIDE SEQUENCE [LARGE SCALE GENOMIC DNA]</scope>
</reference>
<dbReference type="Proteomes" id="UP000178936">
    <property type="component" value="Unassembled WGS sequence"/>
</dbReference>
<evidence type="ECO:0000256" key="1">
    <source>
        <dbReference type="SAM" id="Phobius"/>
    </source>
</evidence>
<keyword evidence="1" id="KW-1133">Transmembrane helix</keyword>
<protein>
    <recommendedName>
        <fullName evidence="2">LiaI-LiaF-like transmembrane region domain-containing protein</fullName>
    </recommendedName>
</protein>
<keyword evidence="1" id="KW-0472">Membrane</keyword>
<keyword evidence="1" id="KW-0812">Transmembrane</keyword>
<proteinExistence type="predicted"/>
<dbReference type="Pfam" id="PF18917">
    <property type="entry name" value="LiaI-LiaF-like_TM1"/>
    <property type="match status" value="1"/>
</dbReference>
<feature type="domain" description="LiaI-LiaF-like transmembrane region" evidence="2">
    <location>
        <begin position="1"/>
        <end position="43"/>
    </location>
</feature>
<gene>
    <name evidence="3" type="ORF">A2226_00770</name>
</gene>
<evidence type="ECO:0000313" key="3">
    <source>
        <dbReference type="EMBL" id="OHA54232.1"/>
    </source>
</evidence>
<sequence>MFWGTILVVIGLIALLKNLGFITAGVWEVTWPILLIALGVSLLAKKRGNNHLPWCSCPDCTTKQS</sequence>
<dbReference type="InterPro" id="IPR043726">
    <property type="entry name" value="LiaI-LiaF-like_TM1"/>
</dbReference>
<dbReference type="EMBL" id="MHTB01000054">
    <property type="protein sequence ID" value="OHA54232.1"/>
    <property type="molecule type" value="Genomic_DNA"/>
</dbReference>
<feature type="transmembrane region" description="Helical" evidence="1">
    <location>
        <begin position="26"/>
        <end position="44"/>
    </location>
</feature>
<organism evidence="3 4">
    <name type="scientific">Candidatus Veblenbacteria bacterium RIFOXYA2_FULL_43_9</name>
    <dbReference type="NCBI Taxonomy" id="1802425"/>
    <lineage>
        <taxon>Bacteria</taxon>
        <taxon>Candidatus Vebleniibacteriota</taxon>
    </lineage>
</organism>
<evidence type="ECO:0000259" key="2">
    <source>
        <dbReference type="Pfam" id="PF18917"/>
    </source>
</evidence>
<comment type="caution">
    <text evidence="3">The sequence shown here is derived from an EMBL/GenBank/DDBJ whole genome shotgun (WGS) entry which is preliminary data.</text>
</comment>
<evidence type="ECO:0000313" key="4">
    <source>
        <dbReference type="Proteomes" id="UP000178936"/>
    </source>
</evidence>
<dbReference type="AlphaFoldDB" id="A0A1G2Q324"/>